<accession>A0ABZ1C2K1</accession>
<evidence type="ECO:0000256" key="5">
    <source>
        <dbReference type="ARBA" id="ARBA00023136"/>
    </source>
</evidence>
<dbReference type="InterPro" id="IPR023845">
    <property type="entry name" value="DUF3817_TM"/>
</dbReference>
<evidence type="ECO:0000313" key="9">
    <source>
        <dbReference type="Proteomes" id="UP000738431"/>
    </source>
</evidence>
<reference evidence="8 9" key="1">
    <citation type="submission" date="2023-12" db="EMBL/GenBank/DDBJ databases">
        <title>Description of an unclassified Opitutus bacterium of Verrucomicrobiota.</title>
        <authorList>
            <person name="Zhang D.-F."/>
        </authorList>
    </citation>
    <scope>NUCLEOTIDE SEQUENCE [LARGE SCALE GENOMIC DNA]</scope>
    <source>
        <strain evidence="8 9">WL0086</strain>
    </source>
</reference>
<dbReference type="RefSeq" id="WP_221032629.1">
    <property type="nucleotide sequence ID" value="NZ_CP139781.1"/>
</dbReference>
<evidence type="ECO:0000256" key="2">
    <source>
        <dbReference type="ARBA" id="ARBA00022475"/>
    </source>
</evidence>
<keyword evidence="3 6" id="KW-0812">Transmembrane</keyword>
<dbReference type="PANTHER" id="PTHR40077:SF1">
    <property type="entry name" value="MEMBRANE PROTEIN"/>
    <property type="match status" value="1"/>
</dbReference>
<comment type="subcellular location">
    <subcellularLocation>
        <location evidence="1">Cell membrane</location>
        <topology evidence="1">Multi-pass membrane protein</topology>
    </subcellularLocation>
</comment>
<feature type="transmembrane region" description="Helical" evidence="6">
    <location>
        <begin position="12"/>
        <end position="31"/>
    </location>
</feature>
<dbReference type="NCBIfam" id="TIGR03954">
    <property type="entry name" value="integ_memb_HG"/>
    <property type="match status" value="1"/>
</dbReference>
<dbReference type="EMBL" id="CP139781">
    <property type="protein sequence ID" value="WRQ85810.1"/>
    <property type="molecule type" value="Genomic_DNA"/>
</dbReference>
<keyword evidence="5 6" id="KW-0472">Membrane</keyword>
<evidence type="ECO:0000256" key="4">
    <source>
        <dbReference type="ARBA" id="ARBA00022989"/>
    </source>
</evidence>
<gene>
    <name evidence="8" type="ORF">K1X11_013440</name>
</gene>
<evidence type="ECO:0000256" key="6">
    <source>
        <dbReference type="SAM" id="Phobius"/>
    </source>
</evidence>
<dbReference type="Pfam" id="PF12823">
    <property type="entry name" value="DUF3817"/>
    <property type="match status" value="1"/>
</dbReference>
<evidence type="ECO:0000256" key="1">
    <source>
        <dbReference type="ARBA" id="ARBA00004651"/>
    </source>
</evidence>
<feature type="transmembrane region" description="Helical" evidence="6">
    <location>
        <begin position="43"/>
        <end position="62"/>
    </location>
</feature>
<dbReference type="Proteomes" id="UP000738431">
    <property type="component" value="Chromosome"/>
</dbReference>
<name>A0ABZ1C2K1_9BACT</name>
<sequence length="101" mass="11026">MSLSTPLGRVRLLSLIEGWSFVVLLFVAMPLKYFADQPMAVRIVGMAHGILFLALIAAALQAQVEEDGWPLKRTALIVLGALLPFGPFVVEKRILAPLART</sequence>
<proteinExistence type="predicted"/>
<dbReference type="PANTHER" id="PTHR40077">
    <property type="entry name" value="MEMBRANE PROTEIN-RELATED"/>
    <property type="match status" value="1"/>
</dbReference>
<protein>
    <submittedName>
        <fullName evidence="8">DUF3817 domain-containing protein</fullName>
    </submittedName>
</protein>
<organism evidence="8 9">
    <name type="scientific">Actomonas aquatica</name>
    <dbReference type="NCBI Taxonomy" id="2866162"/>
    <lineage>
        <taxon>Bacteria</taxon>
        <taxon>Pseudomonadati</taxon>
        <taxon>Verrucomicrobiota</taxon>
        <taxon>Opitutia</taxon>
        <taxon>Opitutales</taxon>
        <taxon>Opitutaceae</taxon>
        <taxon>Actomonas</taxon>
    </lineage>
</organism>
<feature type="domain" description="DUF3817" evidence="7">
    <location>
        <begin position="8"/>
        <end position="94"/>
    </location>
</feature>
<evidence type="ECO:0000259" key="7">
    <source>
        <dbReference type="Pfam" id="PF12823"/>
    </source>
</evidence>
<evidence type="ECO:0000313" key="8">
    <source>
        <dbReference type="EMBL" id="WRQ85810.1"/>
    </source>
</evidence>
<keyword evidence="4 6" id="KW-1133">Transmembrane helix</keyword>
<evidence type="ECO:0000256" key="3">
    <source>
        <dbReference type="ARBA" id="ARBA00022692"/>
    </source>
</evidence>
<keyword evidence="2" id="KW-1003">Cell membrane</keyword>
<keyword evidence="9" id="KW-1185">Reference proteome</keyword>
<feature type="transmembrane region" description="Helical" evidence="6">
    <location>
        <begin position="74"/>
        <end position="90"/>
    </location>
</feature>